<dbReference type="Proteomes" id="UP000653305">
    <property type="component" value="Unassembled WGS sequence"/>
</dbReference>
<dbReference type="PANTHER" id="PTHR46701:SF7">
    <property type="entry name" value="GLYCOSYLTRANSFERASE-LIKE KOBITO 1"/>
    <property type="match status" value="1"/>
</dbReference>
<comment type="caution">
    <text evidence="1">The sequence shown here is derived from an EMBL/GenBank/DDBJ whole genome shotgun (WGS) entry which is preliminary data.</text>
</comment>
<keyword evidence="1" id="KW-0808">Transferase</keyword>
<dbReference type="AlphaFoldDB" id="A0A830C6G2"/>
<keyword evidence="2" id="KW-1185">Reference proteome</keyword>
<name>A0A830C6G2_9LAMI</name>
<dbReference type="GO" id="GO:0016740">
    <property type="term" value="F:transferase activity"/>
    <property type="evidence" value="ECO:0007669"/>
    <property type="project" value="UniProtKB-KW"/>
</dbReference>
<dbReference type="OrthoDB" id="433309at2759"/>
<gene>
    <name evidence="1" type="ORF">PHJA_001235500</name>
</gene>
<evidence type="ECO:0000313" key="2">
    <source>
        <dbReference type="Proteomes" id="UP000653305"/>
    </source>
</evidence>
<dbReference type="GO" id="GO:0009737">
    <property type="term" value="P:response to abscisic acid"/>
    <property type="evidence" value="ECO:0007669"/>
    <property type="project" value="InterPro"/>
</dbReference>
<proteinExistence type="predicted"/>
<organism evidence="1 2">
    <name type="scientific">Phtheirospermum japonicum</name>
    <dbReference type="NCBI Taxonomy" id="374723"/>
    <lineage>
        <taxon>Eukaryota</taxon>
        <taxon>Viridiplantae</taxon>
        <taxon>Streptophyta</taxon>
        <taxon>Embryophyta</taxon>
        <taxon>Tracheophyta</taxon>
        <taxon>Spermatophyta</taxon>
        <taxon>Magnoliopsida</taxon>
        <taxon>eudicotyledons</taxon>
        <taxon>Gunneridae</taxon>
        <taxon>Pentapetalae</taxon>
        <taxon>asterids</taxon>
        <taxon>lamiids</taxon>
        <taxon>Lamiales</taxon>
        <taxon>Orobanchaceae</taxon>
        <taxon>Orobanchaceae incertae sedis</taxon>
        <taxon>Phtheirospermum</taxon>
    </lineage>
</organism>
<accession>A0A830C6G2</accession>
<sequence length="248" mass="28765">MESAIVMAREAGMDWIIHLDTDELMYPAGSQEYSVQNILSDVPWDVDMVIFPNYESAVERDDIKEPFSEVTMFKKNLDHLANETYVVNYKKVYHGNPHYFLTYGNGKSAARVQDHLRPNGAHRWHNYLKMPNEIKSEEAAVLHYPYAKFSDLTSRRDRCGCKPTTQDIKRCFMLDFDRNAFLIASTGTEDEMLRWYHEHVVWTDRELNVKLLKEGILTRIYTPMIILRSLRESGILSSSNGSAQQTTS</sequence>
<protein>
    <submittedName>
        <fullName evidence="1">Glycosyltransferase-like kobito 1</fullName>
    </submittedName>
</protein>
<dbReference type="GO" id="GO:0030244">
    <property type="term" value="P:cellulose biosynthetic process"/>
    <property type="evidence" value="ECO:0007669"/>
    <property type="project" value="InterPro"/>
</dbReference>
<dbReference type="EMBL" id="BMAC01000230">
    <property type="protein sequence ID" value="GFP90915.1"/>
    <property type="molecule type" value="Genomic_DNA"/>
</dbReference>
<reference evidence="1" key="1">
    <citation type="submission" date="2020-07" db="EMBL/GenBank/DDBJ databases">
        <title>Ethylene signaling mediates host invasion by parasitic plants.</title>
        <authorList>
            <person name="Yoshida S."/>
        </authorList>
    </citation>
    <scope>NUCLEOTIDE SEQUENCE</scope>
    <source>
        <strain evidence="1">Okayama</strain>
    </source>
</reference>
<evidence type="ECO:0000313" key="1">
    <source>
        <dbReference type="EMBL" id="GFP90915.1"/>
    </source>
</evidence>
<dbReference type="PANTHER" id="PTHR46701">
    <property type="entry name" value="GLYCOSYLTRANSFERASE-LIKE KOBITO 1"/>
    <property type="match status" value="1"/>
</dbReference>
<dbReference type="InterPro" id="IPR044224">
    <property type="entry name" value="KOBITO1-like"/>
</dbReference>